<evidence type="ECO:0000259" key="4">
    <source>
        <dbReference type="Pfam" id="PF13439"/>
    </source>
</evidence>
<dbReference type="PANTHER" id="PTHR12526:SF510">
    <property type="entry name" value="D-INOSITOL 3-PHOSPHATE GLYCOSYLTRANSFERASE"/>
    <property type="match status" value="1"/>
</dbReference>
<dbReference type="Proteomes" id="UP001597158">
    <property type="component" value="Unassembled WGS sequence"/>
</dbReference>
<dbReference type="CDD" id="cd03801">
    <property type="entry name" value="GT4_PimA-like"/>
    <property type="match status" value="1"/>
</dbReference>
<evidence type="ECO:0000256" key="2">
    <source>
        <dbReference type="ARBA" id="ARBA00022679"/>
    </source>
</evidence>
<sequence>MSRRVDLVVPGDPAQLTGGYLYDANIAASLRAQGWTVTVHGLPGRFPDADAQAREAFDATLSALPAGRQVVIDGLALGGLPELAHAHAGRLDLIALIHHPLADEGGLCTTLQRCLLASERAALAAARTIITTSRHTARRLAHFGVRPNRLQVVEPGVRALPLAAADADIPKLLCVASLTPRKGHGLLVAALARVADLDWQCDCIGSLARDPVHAGTIAAQIAAAGLDGRVRLSGECTDDALCAAYAAADLFVLPSRYEGYGMVITEAVAAGLPVLTTSGGALGETLPHGAGLAMPVDDVDAFASALRALLSNREHRLQLRDGARRARSGLRDWTRAGFEFATALDRHAATNHLAQGRHA</sequence>
<proteinExistence type="predicted"/>
<reference evidence="6" key="1">
    <citation type="journal article" date="2019" name="Int. J. Syst. Evol. Microbiol.">
        <title>The Global Catalogue of Microorganisms (GCM) 10K type strain sequencing project: providing services to taxonomists for standard genome sequencing and annotation.</title>
        <authorList>
            <consortium name="The Broad Institute Genomics Platform"/>
            <consortium name="The Broad Institute Genome Sequencing Center for Infectious Disease"/>
            <person name="Wu L."/>
            <person name="Ma J."/>
        </authorList>
    </citation>
    <scope>NUCLEOTIDE SEQUENCE [LARGE SCALE GENOMIC DNA]</scope>
    <source>
        <strain evidence="6">CCUG 48884</strain>
    </source>
</reference>
<dbReference type="Pfam" id="PF00534">
    <property type="entry name" value="Glycos_transf_1"/>
    <property type="match status" value="1"/>
</dbReference>
<keyword evidence="1 5" id="KW-0328">Glycosyltransferase</keyword>
<dbReference type="Pfam" id="PF13439">
    <property type="entry name" value="Glyco_transf_4"/>
    <property type="match status" value="1"/>
</dbReference>
<dbReference type="InterPro" id="IPR001296">
    <property type="entry name" value="Glyco_trans_1"/>
</dbReference>
<dbReference type="InterPro" id="IPR028098">
    <property type="entry name" value="Glyco_trans_4-like_N"/>
</dbReference>
<dbReference type="RefSeq" id="WP_277832314.1">
    <property type="nucleotide sequence ID" value="NZ_JARQZE010000004.1"/>
</dbReference>
<evidence type="ECO:0000313" key="6">
    <source>
        <dbReference type="Proteomes" id="UP001597158"/>
    </source>
</evidence>
<feature type="domain" description="Glycosyl transferase family 1" evidence="3">
    <location>
        <begin position="169"/>
        <end position="325"/>
    </location>
</feature>
<feature type="domain" description="Glycosyltransferase subfamily 4-like N-terminal" evidence="4">
    <location>
        <begin position="83"/>
        <end position="157"/>
    </location>
</feature>
<evidence type="ECO:0000259" key="3">
    <source>
        <dbReference type="Pfam" id="PF00534"/>
    </source>
</evidence>
<evidence type="ECO:0000313" key="5">
    <source>
        <dbReference type="EMBL" id="MFD1264599.1"/>
    </source>
</evidence>
<organism evidence="5 6">
    <name type="scientific">Thauera mechernichensis</name>
    <dbReference type="NCBI Taxonomy" id="82788"/>
    <lineage>
        <taxon>Bacteria</taxon>
        <taxon>Pseudomonadati</taxon>
        <taxon>Pseudomonadota</taxon>
        <taxon>Betaproteobacteria</taxon>
        <taxon>Rhodocyclales</taxon>
        <taxon>Zoogloeaceae</taxon>
        <taxon>Thauera</taxon>
    </lineage>
</organism>
<dbReference type="PANTHER" id="PTHR12526">
    <property type="entry name" value="GLYCOSYLTRANSFERASE"/>
    <property type="match status" value="1"/>
</dbReference>
<keyword evidence="6" id="KW-1185">Reference proteome</keyword>
<protein>
    <submittedName>
        <fullName evidence="5">Glycosyltransferase family 4 protein</fullName>
        <ecNumber evidence="5">2.4.-.-</ecNumber>
    </submittedName>
</protein>
<name>A0ABW3WFK4_9RHOO</name>
<accession>A0ABW3WFK4</accession>
<keyword evidence="2 5" id="KW-0808">Transferase</keyword>
<dbReference type="GO" id="GO:0016757">
    <property type="term" value="F:glycosyltransferase activity"/>
    <property type="evidence" value="ECO:0007669"/>
    <property type="project" value="UniProtKB-KW"/>
</dbReference>
<dbReference type="Gene3D" id="3.40.50.2000">
    <property type="entry name" value="Glycogen Phosphorylase B"/>
    <property type="match status" value="2"/>
</dbReference>
<comment type="caution">
    <text evidence="5">The sequence shown here is derived from an EMBL/GenBank/DDBJ whole genome shotgun (WGS) entry which is preliminary data.</text>
</comment>
<dbReference type="SUPFAM" id="SSF53756">
    <property type="entry name" value="UDP-Glycosyltransferase/glycogen phosphorylase"/>
    <property type="match status" value="1"/>
</dbReference>
<dbReference type="EC" id="2.4.-.-" evidence="5"/>
<gene>
    <name evidence="5" type="ORF">ACFQ4M_13525</name>
</gene>
<dbReference type="EMBL" id="JBHTMC010000026">
    <property type="protein sequence ID" value="MFD1264599.1"/>
    <property type="molecule type" value="Genomic_DNA"/>
</dbReference>
<evidence type="ECO:0000256" key="1">
    <source>
        <dbReference type="ARBA" id="ARBA00022676"/>
    </source>
</evidence>